<dbReference type="Proteomes" id="UP001139534">
    <property type="component" value="Unassembled WGS sequence"/>
</dbReference>
<gene>
    <name evidence="1" type="ORF">M0651_04165</name>
</gene>
<keyword evidence="2" id="KW-1185">Reference proteome</keyword>
<evidence type="ECO:0000313" key="1">
    <source>
        <dbReference type="EMBL" id="MCK8486365.1"/>
    </source>
</evidence>
<evidence type="ECO:0000313" key="2">
    <source>
        <dbReference type="Proteomes" id="UP001139534"/>
    </source>
</evidence>
<dbReference type="Pfam" id="PF10673">
    <property type="entry name" value="DUF2487"/>
    <property type="match status" value="1"/>
</dbReference>
<dbReference type="AlphaFoldDB" id="A0A9X2BQM1"/>
<accession>A0A9X2BQM1</accession>
<proteinExistence type="predicted"/>
<reference evidence="1" key="1">
    <citation type="submission" date="2022-04" db="EMBL/GenBank/DDBJ databases">
        <authorList>
            <person name="Seo M.-J."/>
        </authorList>
    </citation>
    <scope>NUCLEOTIDE SEQUENCE</scope>
    <source>
        <strain evidence="1">MBLB2552</strain>
    </source>
</reference>
<dbReference type="RefSeq" id="WP_248550572.1">
    <property type="nucleotide sequence ID" value="NZ_JALPRK010000002.1"/>
</dbReference>
<dbReference type="InterPro" id="IPR019615">
    <property type="entry name" value="DUF2487"/>
</dbReference>
<name>A0A9X2BQM1_9BACL</name>
<comment type="caution">
    <text evidence="1">The sequence shown here is derived from an EMBL/GenBank/DDBJ whole genome shotgun (WGS) entry which is preliminary data.</text>
</comment>
<sequence>MKFSEIEPSAWEELRPYLDTCVIPVTGLTGLELPYEVTEKLERLRDILDWVEIPFKGRVVTYPAFQYQTQEMAQAINVVCRNVKSSGFAYVLVVSAEFEWFDEELPDADLIVTLRRYAPDSKEGAAGRVKAAVQELWQANKGL</sequence>
<dbReference type="EMBL" id="JALPRK010000002">
    <property type="protein sequence ID" value="MCK8486365.1"/>
    <property type="molecule type" value="Genomic_DNA"/>
</dbReference>
<organism evidence="1 2">
    <name type="scientific">Paenibacillus mellifer</name>
    <dbReference type="NCBI Taxonomy" id="2937794"/>
    <lineage>
        <taxon>Bacteria</taxon>
        <taxon>Bacillati</taxon>
        <taxon>Bacillota</taxon>
        <taxon>Bacilli</taxon>
        <taxon>Bacillales</taxon>
        <taxon>Paenibacillaceae</taxon>
        <taxon>Paenibacillus</taxon>
    </lineage>
</organism>
<protein>
    <submittedName>
        <fullName evidence="1">YpiF family protein</fullName>
    </submittedName>
</protein>